<sequence length="77" mass="8669">MKLMCEEMLCERINMTSVLESLAVAKDHGCQTLEAMCLEFIDRPGNLKAVMETEGFQKIKTKCPGLLVELLMNKFAT</sequence>
<dbReference type="AlphaFoldDB" id="A0AAV5FJ20"/>
<proteinExistence type="inferred from homology"/>
<evidence type="ECO:0000313" key="3">
    <source>
        <dbReference type="EMBL" id="GJN34792.1"/>
    </source>
</evidence>
<accession>A0AAV5FJ20</accession>
<reference evidence="3" key="2">
    <citation type="submission" date="2021-12" db="EMBL/GenBank/DDBJ databases">
        <title>Resequencing data analysis of finger millet.</title>
        <authorList>
            <person name="Hatakeyama M."/>
            <person name="Aluri S."/>
            <person name="Balachadran M.T."/>
            <person name="Sivarajan S.R."/>
            <person name="Poveda L."/>
            <person name="Shimizu-Inatsugi R."/>
            <person name="Schlapbach R."/>
            <person name="Sreeman S.M."/>
            <person name="Shimizu K.K."/>
        </authorList>
    </citation>
    <scope>NUCLEOTIDE SEQUENCE</scope>
</reference>
<dbReference type="GO" id="GO:0016567">
    <property type="term" value="P:protein ubiquitination"/>
    <property type="evidence" value="ECO:0007669"/>
    <property type="project" value="InterPro"/>
</dbReference>
<evidence type="ECO:0000259" key="2">
    <source>
        <dbReference type="Pfam" id="PF24570"/>
    </source>
</evidence>
<gene>
    <name evidence="3" type="primary">gb23488</name>
    <name evidence="3" type="ORF">PR202_gb23488</name>
</gene>
<dbReference type="Proteomes" id="UP001054889">
    <property type="component" value="Unassembled WGS sequence"/>
</dbReference>
<keyword evidence="4" id="KW-1185">Reference proteome</keyword>
<evidence type="ECO:0000256" key="1">
    <source>
        <dbReference type="ARBA" id="ARBA00010846"/>
    </source>
</evidence>
<dbReference type="PANTHER" id="PTHR26379">
    <property type="entry name" value="BTB/POZ AND MATH DOMAIN-CONTAINING PROTEIN 1"/>
    <property type="match status" value="1"/>
</dbReference>
<dbReference type="Pfam" id="PF24570">
    <property type="entry name" value="BACK_BPM_SPOP"/>
    <property type="match status" value="1"/>
</dbReference>
<dbReference type="InterPro" id="IPR056423">
    <property type="entry name" value="BACK_BPM_SPOP"/>
</dbReference>
<comment type="caution">
    <text evidence="3">The sequence shown here is derived from an EMBL/GenBank/DDBJ whole genome shotgun (WGS) entry which is preliminary data.</text>
</comment>
<dbReference type="PANTHER" id="PTHR26379:SF355">
    <property type="entry name" value="BTB DOMAIN-CONTAINING PROTEIN"/>
    <property type="match status" value="1"/>
</dbReference>
<dbReference type="Gene3D" id="1.25.40.420">
    <property type="match status" value="1"/>
</dbReference>
<protein>
    <recommendedName>
        <fullName evidence="2">BPM/SPOP BACK domain-containing protein</fullName>
    </recommendedName>
</protein>
<reference evidence="3" key="1">
    <citation type="journal article" date="2018" name="DNA Res.">
        <title>Multiple hybrid de novo genome assembly of finger millet, an orphan allotetraploid crop.</title>
        <authorList>
            <person name="Hatakeyama M."/>
            <person name="Aluri S."/>
            <person name="Balachadran M.T."/>
            <person name="Sivarajan S.R."/>
            <person name="Patrignani A."/>
            <person name="Gruter S."/>
            <person name="Poveda L."/>
            <person name="Shimizu-Inatsugi R."/>
            <person name="Baeten J."/>
            <person name="Francoijs K.J."/>
            <person name="Nataraja K.N."/>
            <person name="Reddy Y.A.N."/>
            <person name="Phadnis S."/>
            <person name="Ravikumar R.L."/>
            <person name="Schlapbach R."/>
            <person name="Sreeman S.M."/>
            <person name="Shimizu K.K."/>
        </authorList>
    </citation>
    <scope>NUCLEOTIDE SEQUENCE</scope>
</reference>
<name>A0AAV5FJ20_ELECO</name>
<organism evidence="3 4">
    <name type="scientific">Eleusine coracana subsp. coracana</name>
    <dbReference type="NCBI Taxonomy" id="191504"/>
    <lineage>
        <taxon>Eukaryota</taxon>
        <taxon>Viridiplantae</taxon>
        <taxon>Streptophyta</taxon>
        <taxon>Embryophyta</taxon>
        <taxon>Tracheophyta</taxon>
        <taxon>Spermatophyta</taxon>
        <taxon>Magnoliopsida</taxon>
        <taxon>Liliopsida</taxon>
        <taxon>Poales</taxon>
        <taxon>Poaceae</taxon>
        <taxon>PACMAD clade</taxon>
        <taxon>Chloridoideae</taxon>
        <taxon>Cynodonteae</taxon>
        <taxon>Eleusininae</taxon>
        <taxon>Eleusine</taxon>
    </lineage>
</organism>
<dbReference type="InterPro" id="IPR045005">
    <property type="entry name" value="BPM1-6"/>
</dbReference>
<dbReference type="EMBL" id="BQKI01000086">
    <property type="protein sequence ID" value="GJN34792.1"/>
    <property type="molecule type" value="Genomic_DNA"/>
</dbReference>
<feature type="domain" description="BPM/SPOP BACK" evidence="2">
    <location>
        <begin position="17"/>
        <end position="71"/>
    </location>
</feature>
<evidence type="ECO:0000313" key="4">
    <source>
        <dbReference type="Proteomes" id="UP001054889"/>
    </source>
</evidence>
<comment type="similarity">
    <text evidence="1">Belongs to the Tdpoz family.</text>
</comment>